<feature type="region of interest" description="Disordered" evidence="3">
    <location>
        <begin position="67"/>
        <end position="95"/>
    </location>
</feature>
<dbReference type="AlphaFoldDB" id="E4ZR97"/>
<evidence type="ECO:0000259" key="4">
    <source>
        <dbReference type="PROSITE" id="PS51684"/>
    </source>
</evidence>
<dbReference type="STRING" id="985895.E4ZR97"/>
<dbReference type="GO" id="GO:0031591">
    <property type="term" value="P:wybutosine biosynthetic process"/>
    <property type="evidence" value="ECO:0007669"/>
    <property type="project" value="TreeGrafter"/>
</dbReference>
<keyword evidence="6" id="KW-1185">Reference proteome</keyword>
<dbReference type="EC" id="2.5.1.114" evidence="1"/>
<dbReference type="PANTHER" id="PTHR23245:SF25">
    <property type="entry name" value="TRNA WYBUTOSINE-SYNTHESIZING PROTEIN 2 HOMOLOG"/>
    <property type="match status" value="1"/>
</dbReference>
<dbReference type="PROSITE" id="PS51684">
    <property type="entry name" value="SAM_MT_TRM5_TYW2"/>
    <property type="match status" value="1"/>
</dbReference>
<dbReference type="OrthoDB" id="2387925at2759"/>
<sequence length="717" mass="79257">MTEGKSNGDPQELVVLVVPVQHVKTVKTALEQSGHLDRSSKITAETQEIEHIEAARPASSKMNALASLSSYGPAGGSDSSPTAPSGPTGTTQFPALQFDPISGEYRDPAEWQSLASSLHFDVVTGQYRKPADQPQFPSLRFCPESGQYRKPAESNQFPRLDFDLVAGEYRDPAEIQQYPALEFDVRNGQYEDRSEEPRLQFVPTSGEYRPPCKHRGSNRGNSVQQQRMRIPTTIPYEFNKDDEHGSGLKATVLNRLGLCELSPVMSLSSSTLHDNIMPRPTNKNPLQNALQAALEENHDSLLAPLDLTAKSLMSNFPDSYSIYTPMLLLSHNAFASAPWQTLLSAHPLDSDALKPLWNHITRATHTTHMALNSPIPAQTPSTTTTDQPNNNDNNKTHPNILRSPLNITPIFGSFGPPPTPQSLTSPTREDYASAFWVRTTQNGIHQTWAPLYTMFSRGNVKEKARILHFPGPDTTSITTNNHHGDRDSHTASPPPPPTIAADLFAGIGYFAFSYRKRATHPPTKVLAWELNPWSIEALRRGAALNNWSTRIITPASLASFLAEQSQVQDQGQDQDQDIPTIHHDFTIFHMSNENAATTVAQLRRQRRLPGAIVHVNLGLLPDSKAAWTQAVRVLEPECAEGWIHVHENVGVGDVGARRGEVEREFARLVAEEGRGCGGRGRRVEVRHVERIKMYAPGVVHCVFDVCVFLQDRGSGLD</sequence>
<evidence type="ECO:0000313" key="5">
    <source>
        <dbReference type="EMBL" id="CBX93762.1"/>
    </source>
</evidence>
<dbReference type="eggNOG" id="KOG1227">
    <property type="taxonomic scope" value="Eukaryota"/>
</dbReference>
<organism evidence="6">
    <name type="scientific">Leptosphaeria maculans (strain JN3 / isolate v23.1.3 / race Av1-4-5-6-7-8)</name>
    <name type="common">Blackleg fungus</name>
    <name type="synonym">Phoma lingam</name>
    <dbReference type="NCBI Taxonomy" id="985895"/>
    <lineage>
        <taxon>Eukaryota</taxon>
        <taxon>Fungi</taxon>
        <taxon>Dikarya</taxon>
        <taxon>Ascomycota</taxon>
        <taxon>Pezizomycotina</taxon>
        <taxon>Dothideomycetes</taxon>
        <taxon>Pleosporomycetidae</taxon>
        <taxon>Pleosporales</taxon>
        <taxon>Pleosporineae</taxon>
        <taxon>Leptosphaeriaceae</taxon>
        <taxon>Plenodomus</taxon>
        <taxon>Plenodomus lingam/Leptosphaeria maculans species complex</taxon>
    </lineage>
</organism>
<evidence type="ECO:0000256" key="2">
    <source>
        <dbReference type="ARBA" id="ARBA00049400"/>
    </source>
</evidence>
<dbReference type="GO" id="GO:0102522">
    <property type="term" value="F:tRNA 4-demethylwyosine alpha-amino-alpha-carboxypropyltransferase activity"/>
    <property type="evidence" value="ECO:0007669"/>
    <property type="project" value="UniProtKB-EC"/>
</dbReference>
<feature type="region of interest" description="Disordered" evidence="3">
    <location>
        <begin position="470"/>
        <end position="494"/>
    </location>
</feature>
<feature type="region of interest" description="Disordered" evidence="3">
    <location>
        <begin position="202"/>
        <end position="226"/>
    </location>
</feature>
<dbReference type="InterPro" id="IPR030382">
    <property type="entry name" value="MeTrfase_TRM5/TYW2"/>
</dbReference>
<name>E4ZR97_LEPMJ</name>
<evidence type="ECO:0000256" key="1">
    <source>
        <dbReference type="ARBA" id="ARBA00012265"/>
    </source>
</evidence>
<reference evidence="6" key="1">
    <citation type="journal article" date="2011" name="Nat. Commun.">
        <title>Effector diversification within compartments of the Leptosphaeria maculans genome affected by Repeat-Induced Point mutations.</title>
        <authorList>
            <person name="Rouxel T."/>
            <person name="Grandaubert J."/>
            <person name="Hane J.K."/>
            <person name="Hoede C."/>
            <person name="van de Wouw A.P."/>
            <person name="Couloux A."/>
            <person name="Dominguez V."/>
            <person name="Anthouard V."/>
            <person name="Bally P."/>
            <person name="Bourras S."/>
            <person name="Cozijnsen A.J."/>
            <person name="Ciuffetti L.M."/>
            <person name="Degrave A."/>
            <person name="Dilmaghani A."/>
            <person name="Duret L."/>
            <person name="Fudal I."/>
            <person name="Goodwin S.B."/>
            <person name="Gout L."/>
            <person name="Glaser N."/>
            <person name="Linglin J."/>
            <person name="Kema G.H.J."/>
            <person name="Lapalu N."/>
            <person name="Lawrence C.B."/>
            <person name="May K."/>
            <person name="Meyer M."/>
            <person name="Ollivier B."/>
            <person name="Poulain J."/>
            <person name="Schoch C.L."/>
            <person name="Simon A."/>
            <person name="Spatafora J.W."/>
            <person name="Stachowiak A."/>
            <person name="Turgeon B.G."/>
            <person name="Tyler B.M."/>
            <person name="Vincent D."/>
            <person name="Weissenbach J."/>
            <person name="Amselem J."/>
            <person name="Quesneville H."/>
            <person name="Oliver R.P."/>
            <person name="Wincker P."/>
            <person name="Balesdent M.-H."/>
            <person name="Howlett B.J."/>
        </authorList>
    </citation>
    <scope>NUCLEOTIDE SEQUENCE [LARGE SCALE GENOMIC DNA]</scope>
    <source>
        <strain evidence="6">JN3 / isolate v23.1.3 / race Av1-4-5-6-7-8</strain>
    </source>
</reference>
<feature type="region of interest" description="Disordered" evidence="3">
    <location>
        <begin position="367"/>
        <end position="397"/>
    </location>
</feature>
<dbReference type="PANTHER" id="PTHR23245">
    <property type="entry name" value="TRNA METHYLTRANSFERASE"/>
    <property type="match status" value="1"/>
</dbReference>
<evidence type="ECO:0000256" key="3">
    <source>
        <dbReference type="SAM" id="MobiDB-lite"/>
    </source>
</evidence>
<proteinExistence type="predicted"/>
<dbReference type="InParanoid" id="E4ZR97"/>
<feature type="compositionally biased region" description="Low complexity" evidence="3">
    <location>
        <begin position="373"/>
        <end position="397"/>
    </location>
</feature>
<evidence type="ECO:0000313" key="6">
    <source>
        <dbReference type="Proteomes" id="UP000002668"/>
    </source>
</evidence>
<dbReference type="VEuPathDB" id="FungiDB:LEMA_P034360.1"/>
<dbReference type="GeneID" id="13283983"/>
<comment type="catalytic activity">
    <reaction evidence="2">
        <text>4-demethylwyosine(37) in tRNA(Phe) + S-adenosyl-L-methionine = 4-demethyl-7-[(3S)-3-amino-3-carboxypropyl]wyosine(37) in tRNA(Phe) + S-methyl-5'-thioadenosine + H(+)</text>
        <dbReference type="Rhea" id="RHEA:36355"/>
        <dbReference type="Rhea" id="RHEA-COMP:10164"/>
        <dbReference type="Rhea" id="RHEA-COMP:10378"/>
        <dbReference type="ChEBI" id="CHEBI:15378"/>
        <dbReference type="ChEBI" id="CHEBI:17509"/>
        <dbReference type="ChEBI" id="CHEBI:59789"/>
        <dbReference type="ChEBI" id="CHEBI:64315"/>
        <dbReference type="ChEBI" id="CHEBI:73550"/>
        <dbReference type="EC" id="2.5.1.114"/>
    </reaction>
</comment>
<feature type="domain" description="SAM-dependent methyltransferase TRM5/TYW2-type" evidence="4">
    <location>
        <begin position="360"/>
        <end position="709"/>
    </location>
</feature>
<dbReference type="HOGENOM" id="CLU_023588_2_1_1"/>
<protein>
    <recommendedName>
        <fullName evidence="1">tRNA(Phe) (4-demethylwyosine(37)-C(7)) aminocarboxypropyltransferase</fullName>
        <ecNumber evidence="1">2.5.1.114</ecNumber>
    </recommendedName>
</protein>
<dbReference type="GO" id="GO:0005737">
    <property type="term" value="C:cytoplasm"/>
    <property type="evidence" value="ECO:0007669"/>
    <property type="project" value="TreeGrafter"/>
</dbReference>
<dbReference type="GO" id="GO:0008175">
    <property type="term" value="F:tRNA methyltransferase activity"/>
    <property type="evidence" value="ECO:0007669"/>
    <property type="project" value="TreeGrafter"/>
</dbReference>
<feature type="compositionally biased region" description="Low complexity" evidence="3">
    <location>
        <begin position="76"/>
        <end position="91"/>
    </location>
</feature>
<dbReference type="FunCoup" id="E4ZR97">
    <property type="interactions" value="18"/>
</dbReference>
<dbReference type="Proteomes" id="UP000002668">
    <property type="component" value="Genome"/>
</dbReference>
<dbReference type="InterPro" id="IPR029063">
    <property type="entry name" value="SAM-dependent_MTases_sf"/>
</dbReference>
<dbReference type="SUPFAM" id="SSF53335">
    <property type="entry name" value="S-adenosyl-L-methionine-dependent methyltransferases"/>
    <property type="match status" value="1"/>
</dbReference>
<dbReference type="GO" id="GO:0030488">
    <property type="term" value="P:tRNA methylation"/>
    <property type="evidence" value="ECO:0007669"/>
    <property type="project" value="TreeGrafter"/>
</dbReference>
<gene>
    <name evidence="5" type="ORF">LEMA_P034360.1</name>
</gene>
<dbReference type="EMBL" id="FP929116">
    <property type="protein sequence ID" value="CBX93762.1"/>
    <property type="molecule type" value="Genomic_DNA"/>
</dbReference>
<dbReference type="Gene3D" id="3.40.50.150">
    <property type="entry name" value="Vaccinia Virus protein VP39"/>
    <property type="match status" value="1"/>
</dbReference>
<accession>E4ZR97</accession>